<keyword evidence="4" id="KW-0472">Membrane</keyword>
<keyword evidence="2" id="KW-0812">Transmembrane</keyword>
<evidence type="ECO:0000313" key="8">
    <source>
        <dbReference type="Proteomes" id="UP001497644"/>
    </source>
</evidence>
<evidence type="ECO:0000313" key="7">
    <source>
        <dbReference type="EMBL" id="CAL1677696.1"/>
    </source>
</evidence>
<feature type="domain" description="MSP" evidence="6">
    <location>
        <begin position="4"/>
        <end position="120"/>
    </location>
</feature>
<reference evidence="7" key="1">
    <citation type="submission" date="2024-04" db="EMBL/GenBank/DDBJ databases">
        <authorList>
            <consortium name="Molecular Ecology Group"/>
        </authorList>
    </citation>
    <scope>NUCLEOTIDE SEQUENCE</scope>
</reference>
<dbReference type="PROSITE" id="PS50202">
    <property type="entry name" value="MSP"/>
    <property type="match status" value="1"/>
</dbReference>
<evidence type="ECO:0000256" key="4">
    <source>
        <dbReference type="ARBA" id="ARBA00023136"/>
    </source>
</evidence>
<comment type="subcellular location">
    <subcellularLocation>
        <location evidence="1">Membrane</location>
        <topology evidence="1">Multi-pass membrane protein</topology>
    </subcellularLocation>
</comment>
<evidence type="ECO:0000256" key="5">
    <source>
        <dbReference type="ARBA" id="ARBA00070425"/>
    </source>
</evidence>
<keyword evidence="8" id="KW-1185">Reference proteome</keyword>
<dbReference type="PANTHER" id="PTHR34441">
    <property type="entry name" value="MOTILE SPERM DOMAIN-CONTAINING PROTEIN 1"/>
    <property type="match status" value="1"/>
</dbReference>
<dbReference type="Proteomes" id="UP001497644">
    <property type="component" value="Chromosome 13"/>
</dbReference>
<dbReference type="SUPFAM" id="SSF49354">
    <property type="entry name" value="PapD-like"/>
    <property type="match status" value="1"/>
</dbReference>
<dbReference type="FunFam" id="2.60.40.10:FF:000676">
    <property type="entry name" value="motile sperm domain-containing protein 3"/>
    <property type="match status" value="1"/>
</dbReference>
<sequence>MPPPLVATPRKLPIFVFPQNITFYLDDQSTHKQVLTLYNPYDFPVKFKVLCTAPNKYQVVDPEGIIKASSCVDIVVRHTALLANNCNVIDKFRIHMQEYPTKQVIGKRDVEAKLLSGMTDTAGRSTPDPDMFQQLPINENRQQQSYALISRNKTMDIGLLLPTEGEQNHRVPDYLHLSVNFKLIFSFVLGMVANIVLGL</sequence>
<accession>A0AAV2NEB2</accession>
<dbReference type="InterPro" id="IPR000535">
    <property type="entry name" value="MSP_dom"/>
</dbReference>
<dbReference type="EMBL" id="OZ034836">
    <property type="protein sequence ID" value="CAL1677696.1"/>
    <property type="molecule type" value="Genomic_DNA"/>
</dbReference>
<dbReference type="AlphaFoldDB" id="A0AAV2NEB2"/>
<proteinExistence type="predicted"/>
<evidence type="ECO:0000259" key="6">
    <source>
        <dbReference type="PROSITE" id="PS50202"/>
    </source>
</evidence>
<keyword evidence="3" id="KW-1133">Transmembrane helix</keyword>
<dbReference type="GO" id="GO:0016020">
    <property type="term" value="C:membrane"/>
    <property type="evidence" value="ECO:0007669"/>
    <property type="project" value="UniProtKB-SubCell"/>
</dbReference>
<name>A0AAV2NEB2_9HYME</name>
<protein>
    <recommendedName>
        <fullName evidence="5">Motile sperm domain-containing protein 3</fullName>
    </recommendedName>
</protein>
<organism evidence="7 8">
    <name type="scientific">Lasius platythorax</name>
    <dbReference type="NCBI Taxonomy" id="488582"/>
    <lineage>
        <taxon>Eukaryota</taxon>
        <taxon>Metazoa</taxon>
        <taxon>Ecdysozoa</taxon>
        <taxon>Arthropoda</taxon>
        <taxon>Hexapoda</taxon>
        <taxon>Insecta</taxon>
        <taxon>Pterygota</taxon>
        <taxon>Neoptera</taxon>
        <taxon>Endopterygota</taxon>
        <taxon>Hymenoptera</taxon>
        <taxon>Apocrita</taxon>
        <taxon>Aculeata</taxon>
        <taxon>Formicoidea</taxon>
        <taxon>Formicidae</taxon>
        <taxon>Formicinae</taxon>
        <taxon>Lasius</taxon>
        <taxon>Lasius</taxon>
    </lineage>
</organism>
<evidence type="ECO:0000256" key="1">
    <source>
        <dbReference type="ARBA" id="ARBA00004141"/>
    </source>
</evidence>
<dbReference type="Gene3D" id="2.60.40.10">
    <property type="entry name" value="Immunoglobulins"/>
    <property type="match status" value="1"/>
</dbReference>
<evidence type="ECO:0000256" key="3">
    <source>
        <dbReference type="ARBA" id="ARBA00022989"/>
    </source>
</evidence>
<dbReference type="InterPro" id="IPR039283">
    <property type="entry name" value="MOSPD1/3"/>
</dbReference>
<dbReference type="InterPro" id="IPR013783">
    <property type="entry name" value="Ig-like_fold"/>
</dbReference>
<dbReference type="PANTHER" id="PTHR34441:SF1">
    <property type="entry name" value="MOTILE SPERM DOMAIN-CONTAINING 1"/>
    <property type="match status" value="1"/>
</dbReference>
<dbReference type="InterPro" id="IPR008962">
    <property type="entry name" value="PapD-like_sf"/>
</dbReference>
<dbReference type="Pfam" id="PF00635">
    <property type="entry name" value="Motile_Sperm"/>
    <property type="match status" value="1"/>
</dbReference>
<gene>
    <name evidence="7" type="ORF">LPLAT_LOCUS3678</name>
</gene>
<evidence type="ECO:0000256" key="2">
    <source>
        <dbReference type="ARBA" id="ARBA00022692"/>
    </source>
</evidence>
<dbReference type="GO" id="GO:0005737">
    <property type="term" value="C:cytoplasm"/>
    <property type="evidence" value="ECO:0007669"/>
    <property type="project" value="TreeGrafter"/>
</dbReference>